<dbReference type="RefSeq" id="WP_087137549.1">
    <property type="nucleotide sequence ID" value="NZ_FUKR01000054.1"/>
</dbReference>
<name>A0A1R4JVD5_9MICO</name>
<evidence type="ECO:0000313" key="5">
    <source>
        <dbReference type="Proteomes" id="UP000196778"/>
    </source>
</evidence>
<dbReference type="EMBL" id="FUKR01000054">
    <property type="protein sequence ID" value="SJN35795.1"/>
    <property type="molecule type" value="Genomic_DNA"/>
</dbReference>
<feature type="transmembrane region" description="Helical" evidence="2">
    <location>
        <begin position="81"/>
        <end position="109"/>
    </location>
</feature>
<feature type="compositionally biased region" description="Low complexity" evidence="1">
    <location>
        <begin position="309"/>
        <end position="322"/>
    </location>
</feature>
<gene>
    <name evidence="4" type="ORF">FM119_09605</name>
</gene>
<feature type="transmembrane region" description="Helical" evidence="2">
    <location>
        <begin position="274"/>
        <end position="292"/>
    </location>
</feature>
<dbReference type="PANTHER" id="PTHR35797:SF1">
    <property type="entry name" value="PROTEASE"/>
    <property type="match status" value="1"/>
</dbReference>
<keyword evidence="2" id="KW-0472">Membrane</keyword>
<dbReference type="InterPro" id="IPR042150">
    <property type="entry name" value="MmRce1-like"/>
</dbReference>
<reference evidence="5" key="1">
    <citation type="submission" date="2017-02" db="EMBL/GenBank/DDBJ databases">
        <authorList>
            <person name="Dridi B."/>
        </authorList>
    </citation>
    <scope>NUCLEOTIDE SEQUENCE [LARGE SCALE GENOMIC DNA]</scope>
    <source>
        <strain evidence="5">EB411</strain>
    </source>
</reference>
<feature type="transmembrane region" description="Helical" evidence="2">
    <location>
        <begin position="137"/>
        <end position="159"/>
    </location>
</feature>
<keyword evidence="2" id="KW-1133">Transmembrane helix</keyword>
<feature type="transmembrane region" description="Helical" evidence="2">
    <location>
        <begin position="239"/>
        <end position="262"/>
    </location>
</feature>
<evidence type="ECO:0000256" key="1">
    <source>
        <dbReference type="SAM" id="MobiDB-lite"/>
    </source>
</evidence>
<evidence type="ECO:0000256" key="2">
    <source>
        <dbReference type="SAM" id="Phobius"/>
    </source>
</evidence>
<feature type="transmembrane region" description="Helical" evidence="2">
    <location>
        <begin position="171"/>
        <end position="192"/>
    </location>
</feature>
<feature type="region of interest" description="Disordered" evidence="1">
    <location>
        <begin position="300"/>
        <end position="322"/>
    </location>
</feature>
<feature type="transmembrane region" description="Helical" evidence="2">
    <location>
        <begin position="35"/>
        <end position="60"/>
    </location>
</feature>
<dbReference type="InterPro" id="IPR003675">
    <property type="entry name" value="Rce1/LyrA-like_dom"/>
</dbReference>
<dbReference type="GO" id="GO:0004175">
    <property type="term" value="F:endopeptidase activity"/>
    <property type="evidence" value="ECO:0007669"/>
    <property type="project" value="UniProtKB-ARBA"/>
</dbReference>
<keyword evidence="2" id="KW-0812">Transmembrane</keyword>
<dbReference type="OrthoDB" id="3693644at2"/>
<evidence type="ECO:0000259" key="3">
    <source>
        <dbReference type="Pfam" id="PF02517"/>
    </source>
</evidence>
<feature type="transmembrane region" description="Helical" evidence="2">
    <location>
        <begin position="9"/>
        <end position="29"/>
    </location>
</feature>
<dbReference type="GO" id="GO:0080120">
    <property type="term" value="P:CAAX-box protein maturation"/>
    <property type="evidence" value="ECO:0007669"/>
    <property type="project" value="UniProtKB-ARBA"/>
</dbReference>
<dbReference type="AlphaFoldDB" id="A0A1R4JVD5"/>
<feature type="domain" description="CAAX prenyl protease 2/Lysostaphin resistance protein A-like" evidence="3">
    <location>
        <begin position="150"/>
        <end position="251"/>
    </location>
</feature>
<proteinExistence type="predicted"/>
<sequence>MSARDVRAVTLFVLIACGLAWLVALPLWLGDGLASPLFIVIATAMMATPSVAALVVVFVVERPSHRARALGLWPMAPAGRLIGYLALGLVVPIVLAVAGLLVGALLGVYPADFTGFSGFAQTLDEQLSAAGLPAVPIPIGVMVALQFVNIVVAAFLNLIPAFGEELGWRGWLLPKLLPLGTVPALLVSGLIWGLWHAPLVLLGYNYAGAPGWLALTMMCGMCVVVGGVLGWLRLRSESVWPAALAHGSLNAAVGSTMIMFVAADSTVDTTQATLLGWSGWIVPLVLIAVLLATGQFRPARRAGDGGSGPAVSSGVPVQTAPR</sequence>
<dbReference type="Proteomes" id="UP000196778">
    <property type="component" value="Unassembled WGS sequence"/>
</dbReference>
<evidence type="ECO:0000313" key="4">
    <source>
        <dbReference type="EMBL" id="SJN35795.1"/>
    </source>
</evidence>
<organism evidence="4 5">
    <name type="scientific">Mycetocola reblochoni REB411</name>
    <dbReference type="NCBI Taxonomy" id="1255698"/>
    <lineage>
        <taxon>Bacteria</taxon>
        <taxon>Bacillati</taxon>
        <taxon>Actinomycetota</taxon>
        <taxon>Actinomycetes</taxon>
        <taxon>Micrococcales</taxon>
        <taxon>Microbacteriaceae</taxon>
        <taxon>Mycetocola</taxon>
    </lineage>
</organism>
<dbReference type="Pfam" id="PF02517">
    <property type="entry name" value="Rce1-like"/>
    <property type="match status" value="1"/>
</dbReference>
<dbReference type="PANTHER" id="PTHR35797">
    <property type="entry name" value="PROTEASE-RELATED"/>
    <property type="match status" value="1"/>
</dbReference>
<feature type="transmembrane region" description="Helical" evidence="2">
    <location>
        <begin position="212"/>
        <end position="232"/>
    </location>
</feature>
<accession>A0A1R4JVD5</accession>
<keyword evidence="5" id="KW-1185">Reference proteome</keyword>
<protein>
    <recommendedName>
        <fullName evidence="3">CAAX prenyl protease 2/Lysostaphin resistance protein A-like domain-containing protein</fullName>
    </recommendedName>
</protein>